<organism evidence="1 2">
    <name type="scientific">Camelina sativa</name>
    <name type="common">False flax</name>
    <name type="synonym">Myagrum sativum</name>
    <dbReference type="NCBI Taxonomy" id="90675"/>
    <lineage>
        <taxon>Eukaryota</taxon>
        <taxon>Viridiplantae</taxon>
        <taxon>Streptophyta</taxon>
        <taxon>Embryophyta</taxon>
        <taxon>Tracheophyta</taxon>
        <taxon>Spermatophyta</taxon>
        <taxon>Magnoliopsida</taxon>
        <taxon>eudicotyledons</taxon>
        <taxon>Gunneridae</taxon>
        <taxon>Pentapetalae</taxon>
        <taxon>rosids</taxon>
        <taxon>malvids</taxon>
        <taxon>Brassicales</taxon>
        <taxon>Brassicaceae</taxon>
        <taxon>Camelineae</taxon>
        <taxon>Camelina</taxon>
    </lineage>
</organism>
<dbReference type="SUPFAM" id="SSF50249">
    <property type="entry name" value="Nucleic acid-binding proteins"/>
    <property type="match status" value="1"/>
</dbReference>
<dbReference type="InterPro" id="IPR012340">
    <property type="entry name" value="NA-bd_OB-fold"/>
</dbReference>
<keyword evidence="1" id="KW-1185">Reference proteome</keyword>
<protein>
    <submittedName>
        <fullName evidence="2">Uncharacterized protein LOC104701162</fullName>
    </submittedName>
</protein>
<name>A0ABM0SRK1_CAMSA</name>
<evidence type="ECO:0000313" key="1">
    <source>
        <dbReference type="Proteomes" id="UP000694864"/>
    </source>
</evidence>
<reference evidence="1" key="1">
    <citation type="journal article" date="2014" name="Nat. Commun.">
        <title>The emerging biofuel crop Camelina sativa retains a highly undifferentiated hexaploid genome structure.</title>
        <authorList>
            <person name="Kagale S."/>
            <person name="Koh C."/>
            <person name="Nixon J."/>
            <person name="Bollina V."/>
            <person name="Clarke W.E."/>
            <person name="Tuteja R."/>
            <person name="Spillane C."/>
            <person name="Robinson S.J."/>
            <person name="Links M.G."/>
            <person name="Clarke C."/>
            <person name="Higgins E.E."/>
            <person name="Huebert T."/>
            <person name="Sharpe A.G."/>
            <person name="Parkin I.A."/>
        </authorList>
    </citation>
    <scope>NUCLEOTIDE SEQUENCE [LARGE SCALE GENOMIC DNA]</scope>
    <source>
        <strain evidence="1">cv. DH55</strain>
    </source>
</reference>
<gene>
    <name evidence="2" type="primary">LOC104701162</name>
</gene>
<accession>A0ABM0SRK1</accession>
<proteinExistence type="predicted"/>
<dbReference type="GeneID" id="104701162"/>
<dbReference type="Proteomes" id="UP000694864">
    <property type="component" value="Chromosome 7"/>
</dbReference>
<reference evidence="2" key="2">
    <citation type="submission" date="2025-08" db="UniProtKB">
        <authorList>
            <consortium name="RefSeq"/>
        </authorList>
    </citation>
    <scope>IDENTIFICATION</scope>
    <source>
        <tissue evidence="2">Leaf</tissue>
    </source>
</reference>
<sequence length="163" mass="18903">MDYQQSLAVSYSQNENSATWHQVQQPNIKKDNEFMGINLLLLDEPCSVIHTFIPSAYASQFRNVLREGVIFNFGGFKVGRWTRLCKIICFLSATKIVEVPDTSSRIRLKEMVSMLQRLPLLHHNPTVQRLPLHLPREHSNVFEKKDKLDNEEYRYGHGTAMLT</sequence>
<evidence type="ECO:0000313" key="2">
    <source>
        <dbReference type="RefSeq" id="XP_010415111.1"/>
    </source>
</evidence>
<dbReference type="RefSeq" id="XP_010415111.1">
    <property type="nucleotide sequence ID" value="XM_010416809.1"/>
</dbReference>